<evidence type="ECO:0000256" key="3">
    <source>
        <dbReference type="ARBA" id="ARBA00022801"/>
    </source>
</evidence>
<evidence type="ECO:0000313" key="11">
    <source>
        <dbReference type="Proteomes" id="UP000321638"/>
    </source>
</evidence>
<evidence type="ECO:0000256" key="1">
    <source>
        <dbReference type="ARBA" id="ARBA00022490"/>
    </source>
</evidence>
<dbReference type="GO" id="GO:0005737">
    <property type="term" value="C:cytoplasm"/>
    <property type="evidence" value="ECO:0007669"/>
    <property type="project" value="UniProtKB-SubCell"/>
</dbReference>
<evidence type="ECO:0000256" key="7">
    <source>
        <dbReference type="SAM" id="MobiDB-lite"/>
    </source>
</evidence>
<dbReference type="Pfam" id="PF13742">
    <property type="entry name" value="tRNA_anti_2"/>
    <property type="match status" value="1"/>
</dbReference>
<dbReference type="NCBIfam" id="TIGR00237">
    <property type="entry name" value="xseA"/>
    <property type="match status" value="1"/>
</dbReference>
<dbReference type="EC" id="3.1.11.6" evidence="5"/>
<evidence type="ECO:0000256" key="2">
    <source>
        <dbReference type="ARBA" id="ARBA00022722"/>
    </source>
</evidence>
<evidence type="ECO:0000256" key="6">
    <source>
        <dbReference type="RuleBase" id="RU004355"/>
    </source>
</evidence>
<dbReference type="InterPro" id="IPR020579">
    <property type="entry name" value="Exonuc_VII_lsu_C"/>
</dbReference>
<gene>
    <name evidence="5" type="primary">xseA</name>
    <name evidence="10" type="ORF">FHP25_24010</name>
</gene>
<dbReference type="OrthoDB" id="9802795at2"/>
<dbReference type="EMBL" id="VDUZ01000030">
    <property type="protein sequence ID" value="TXL72835.1"/>
    <property type="molecule type" value="Genomic_DNA"/>
</dbReference>
<evidence type="ECO:0000256" key="4">
    <source>
        <dbReference type="ARBA" id="ARBA00022839"/>
    </source>
</evidence>
<feature type="domain" description="Exonuclease VII large subunit C-terminal" evidence="8">
    <location>
        <begin position="136"/>
        <end position="480"/>
    </location>
</feature>
<keyword evidence="2 5" id="KW-0540">Nuclease</keyword>
<dbReference type="Proteomes" id="UP000321638">
    <property type="component" value="Unassembled WGS sequence"/>
</dbReference>
<dbReference type="Pfam" id="PF02601">
    <property type="entry name" value="Exonuc_VII_L"/>
    <property type="match status" value="1"/>
</dbReference>
<comment type="subcellular location">
    <subcellularLocation>
        <location evidence="5 6">Cytoplasm</location>
    </subcellularLocation>
</comment>
<dbReference type="RefSeq" id="WP_147849518.1">
    <property type="nucleotide sequence ID" value="NZ_VDUZ01000030.1"/>
</dbReference>
<keyword evidence="1 5" id="KW-0963">Cytoplasm</keyword>
<comment type="subunit">
    <text evidence="5">Heterooligomer composed of large and small subunits.</text>
</comment>
<organism evidence="10 11">
    <name type="scientific">Vineibacter terrae</name>
    <dbReference type="NCBI Taxonomy" id="2586908"/>
    <lineage>
        <taxon>Bacteria</taxon>
        <taxon>Pseudomonadati</taxon>
        <taxon>Pseudomonadota</taxon>
        <taxon>Alphaproteobacteria</taxon>
        <taxon>Hyphomicrobiales</taxon>
        <taxon>Vineibacter</taxon>
    </lineage>
</organism>
<comment type="function">
    <text evidence="5">Bidirectionally degrades single-stranded DNA into large acid-insoluble oligonucleotides, which are then degraded further into small acid-soluble oligonucleotides.</text>
</comment>
<dbReference type="InterPro" id="IPR003753">
    <property type="entry name" value="Exonuc_VII_L"/>
</dbReference>
<dbReference type="InterPro" id="IPR025824">
    <property type="entry name" value="OB-fold_nuc-bd_dom"/>
</dbReference>
<accession>A0A5C8PGT5</accession>
<feature type="domain" description="OB-fold nucleic acid binding" evidence="9">
    <location>
        <begin position="20"/>
        <end position="112"/>
    </location>
</feature>
<dbReference type="GO" id="GO:0009318">
    <property type="term" value="C:exodeoxyribonuclease VII complex"/>
    <property type="evidence" value="ECO:0007669"/>
    <property type="project" value="UniProtKB-UniRule"/>
</dbReference>
<evidence type="ECO:0000259" key="8">
    <source>
        <dbReference type="Pfam" id="PF02601"/>
    </source>
</evidence>
<keyword evidence="11" id="KW-1185">Reference proteome</keyword>
<keyword evidence="3 5" id="KW-0378">Hydrolase</keyword>
<keyword evidence="4 5" id="KW-0269">Exonuclease</keyword>
<dbReference type="GO" id="GO:0003676">
    <property type="term" value="F:nucleic acid binding"/>
    <property type="evidence" value="ECO:0007669"/>
    <property type="project" value="InterPro"/>
</dbReference>
<comment type="similarity">
    <text evidence="5 6">Belongs to the XseA family.</text>
</comment>
<dbReference type="CDD" id="cd04489">
    <property type="entry name" value="ExoVII_LU_OBF"/>
    <property type="match status" value="1"/>
</dbReference>
<dbReference type="PANTHER" id="PTHR30008">
    <property type="entry name" value="EXODEOXYRIBONUCLEASE 7 LARGE SUBUNIT"/>
    <property type="match status" value="1"/>
</dbReference>
<name>A0A5C8PGT5_9HYPH</name>
<evidence type="ECO:0000259" key="9">
    <source>
        <dbReference type="Pfam" id="PF13742"/>
    </source>
</evidence>
<dbReference type="AlphaFoldDB" id="A0A5C8PGT5"/>
<sequence>MATSDQEAVRQAPGHNVPEYTVSELAFALKREVEQAFPRVRVRGEISQPSMPRSGHCYFRLKDVDAVLDAVVWKGTLPRLGLKVEDGLEVIASGRLTTYPGSSRYQIIVDRLELAGQGALLKLLEERRKKLQAEGLFDAGRKRALPFLPDVIGVVTSPSGAVIRDILHRLADRFPRHVLIWPVAVQGTTAAAEVAAAITGFNQLVPGGTVPRPDVLIVARGGGSLEDLWAFNEEVVVRAAAASAIPLISAVGHETDTTLIDFAADRRAPTPTAAAEMAVPVRAELLADIRDHDGRLLNALNRRLREAERDLAGLARGLPDPVRLIEERVQRLDVCSERLSTATINLVALRRAAFVGVADRLRTPRQTIDAKAQLLAGEWRALSGALRRYAGESQQKSERAGDRITALSDRLARATRGLTDQRSTALDGLGKLLESYSFKGTLARGFTLVRDASGHTLPSAAATVPGSAVRIEFADGTVGATIDAADGRPIAATPAAAKSRRRDGGPQGNLF</sequence>
<comment type="catalytic activity">
    <reaction evidence="5 6">
        <text>Exonucleolytic cleavage in either 5'- to 3'- or 3'- to 5'-direction to yield nucleoside 5'-phosphates.</text>
        <dbReference type="EC" id="3.1.11.6"/>
    </reaction>
</comment>
<evidence type="ECO:0000313" key="10">
    <source>
        <dbReference type="EMBL" id="TXL72835.1"/>
    </source>
</evidence>
<dbReference type="HAMAP" id="MF_00378">
    <property type="entry name" value="Exonuc_7_L"/>
    <property type="match status" value="1"/>
</dbReference>
<reference evidence="10 11" key="1">
    <citation type="submission" date="2019-06" db="EMBL/GenBank/DDBJ databases">
        <title>New taxonomy in bacterial strain CC-CFT640, isolated from vineyard.</title>
        <authorList>
            <person name="Lin S.-Y."/>
            <person name="Tsai C.-F."/>
            <person name="Young C.-C."/>
        </authorList>
    </citation>
    <scope>NUCLEOTIDE SEQUENCE [LARGE SCALE GENOMIC DNA]</scope>
    <source>
        <strain evidence="10 11">CC-CFT640</strain>
    </source>
</reference>
<dbReference type="GO" id="GO:0008855">
    <property type="term" value="F:exodeoxyribonuclease VII activity"/>
    <property type="evidence" value="ECO:0007669"/>
    <property type="project" value="UniProtKB-UniRule"/>
</dbReference>
<proteinExistence type="inferred from homology"/>
<dbReference type="GO" id="GO:0006308">
    <property type="term" value="P:DNA catabolic process"/>
    <property type="evidence" value="ECO:0007669"/>
    <property type="project" value="UniProtKB-UniRule"/>
</dbReference>
<evidence type="ECO:0000256" key="5">
    <source>
        <dbReference type="HAMAP-Rule" id="MF_00378"/>
    </source>
</evidence>
<dbReference type="PANTHER" id="PTHR30008:SF0">
    <property type="entry name" value="EXODEOXYRIBONUCLEASE 7 LARGE SUBUNIT"/>
    <property type="match status" value="1"/>
</dbReference>
<feature type="region of interest" description="Disordered" evidence="7">
    <location>
        <begin position="491"/>
        <end position="511"/>
    </location>
</feature>
<protein>
    <recommendedName>
        <fullName evidence="5">Exodeoxyribonuclease 7 large subunit</fullName>
        <ecNumber evidence="5">3.1.11.6</ecNumber>
    </recommendedName>
    <alternativeName>
        <fullName evidence="5">Exodeoxyribonuclease VII large subunit</fullName>
        <shortName evidence="5">Exonuclease VII large subunit</shortName>
    </alternativeName>
</protein>
<comment type="caution">
    <text evidence="10">The sequence shown here is derived from an EMBL/GenBank/DDBJ whole genome shotgun (WGS) entry which is preliminary data.</text>
</comment>